<evidence type="ECO:0000313" key="4">
    <source>
        <dbReference type="Proteomes" id="UP000598174"/>
    </source>
</evidence>
<organism evidence="3 4">
    <name type="scientific">Paractinoplanes ferrugineus</name>
    <dbReference type="NCBI Taxonomy" id="113564"/>
    <lineage>
        <taxon>Bacteria</taxon>
        <taxon>Bacillati</taxon>
        <taxon>Actinomycetota</taxon>
        <taxon>Actinomycetes</taxon>
        <taxon>Micromonosporales</taxon>
        <taxon>Micromonosporaceae</taxon>
        <taxon>Paractinoplanes</taxon>
    </lineage>
</organism>
<dbReference type="EMBL" id="BOMM01000091">
    <property type="protein sequence ID" value="GIE16574.1"/>
    <property type="molecule type" value="Genomic_DNA"/>
</dbReference>
<protein>
    <recommendedName>
        <fullName evidence="2">Histidine kinase/HSP90-like ATPase domain-containing protein</fullName>
    </recommendedName>
</protein>
<name>A0A919JAM4_9ACTN</name>
<dbReference type="SUPFAM" id="SSF55874">
    <property type="entry name" value="ATPase domain of HSP90 chaperone/DNA topoisomerase II/histidine kinase"/>
    <property type="match status" value="1"/>
</dbReference>
<dbReference type="AlphaFoldDB" id="A0A919JAM4"/>
<reference evidence="3" key="1">
    <citation type="submission" date="2021-01" db="EMBL/GenBank/DDBJ databases">
        <title>Whole genome shotgun sequence of Actinoplanes ferrugineus NBRC 15555.</title>
        <authorList>
            <person name="Komaki H."/>
            <person name="Tamura T."/>
        </authorList>
    </citation>
    <scope>NUCLEOTIDE SEQUENCE</scope>
    <source>
        <strain evidence="3">NBRC 15555</strain>
    </source>
</reference>
<dbReference type="InterPro" id="IPR003594">
    <property type="entry name" value="HATPase_dom"/>
</dbReference>
<evidence type="ECO:0000256" key="1">
    <source>
        <dbReference type="ARBA" id="ARBA00022527"/>
    </source>
</evidence>
<accession>A0A919JAM4</accession>
<keyword evidence="1" id="KW-0723">Serine/threonine-protein kinase</keyword>
<proteinExistence type="predicted"/>
<dbReference type="InterPro" id="IPR050267">
    <property type="entry name" value="Anti-sigma-factor_SerPK"/>
</dbReference>
<gene>
    <name evidence="3" type="ORF">Afe05nite_84140</name>
</gene>
<dbReference type="Proteomes" id="UP000598174">
    <property type="component" value="Unassembled WGS sequence"/>
</dbReference>
<keyword evidence="1" id="KW-0808">Transferase</keyword>
<dbReference type="PANTHER" id="PTHR35526:SF3">
    <property type="entry name" value="ANTI-SIGMA-F FACTOR RSBW"/>
    <property type="match status" value="1"/>
</dbReference>
<evidence type="ECO:0000313" key="3">
    <source>
        <dbReference type="EMBL" id="GIE16574.1"/>
    </source>
</evidence>
<dbReference type="PANTHER" id="PTHR35526">
    <property type="entry name" value="ANTI-SIGMA-F FACTOR RSBW-RELATED"/>
    <property type="match status" value="1"/>
</dbReference>
<dbReference type="GO" id="GO:0004674">
    <property type="term" value="F:protein serine/threonine kinase activity"/>
    <property type="evidence" value="ECO:0007669"/>
    <property type="project" value="UniProtKB-KW"/>
</dbReference>
<dbReference type="InterPro" id="IPR036890">
    <property type="entry name" value="HATPase_C_sf"/>
</dbReference>
<dbReference type="Pfam" id="PF13581">
    <property type="entry name" value="HATPase_c_2"/>
    <property type="match status" value="1"/>
</dbReference>
<keyword evidence="4" id="KW-1185">Reference proteome</keyword>
<feature type="domain" description="Histidine kinase/HSP90-like ATPase" evidence="2">
    <location>
        <begin position="46"/>
        <end position="147"/>
    </location>
</feature>
<evidence type="ECO:0000259" key="2">
    <source>
        <dbReference type="Pfam" id="PF13581"/>
    </source>
</evidence>
<keyword evidence="1" id="KW-0418">Kinase</keyword>
<sequence length="154" mass="16686">MKRRPPGTIEGMTVWKVWRPPPVDEHIAAWTIDEPPGLQSLRAALLRAVADRADFVAADTEDLAERLVIVATELAGNALRHSRPPTVVALLRSDGHLVLDVLDNDPRSAPTVERRAPGAGGLGLQLTERLAQEVGWYATDGGKHVWAMFSLSGS</sequence>
<comment type="caution">
    <text evidence="3">The sequence shown here is derived from an EMBL/GenBank/DDBJ whole genome shotgun (WGS) entry which is preliminary data.</text>
</comment>
<dbReference type="CDD" id="cd16936">
    <property type="entry name" value="HATPase_RsbW-like"/>
    <property type="match status" value="1"/>
</dbReference>
<dbReference type="Gene3D" id="3.30.565.10">
    <property type="entry name" value="Histidine kinase-like ATPase, C-terminal domain"/>
    <property type="match status" value="1"/>
</dbReference>